<evidence type="ECO:0000313" key="2">
    <source>
        <dbReference type="EMBL" id="RHW18219.1"/>
    </source>
</evidence>
<proteinExistence type="predicted"/>
<dbReference type="Gene3D" id="3.40.190.10">
    <property type="entry name" value="Periplasmic binding protein-like II"/>
    <property type="match status" value="2"/>
</dbReference>
<dbReference type="RefSeq" id="WP_118863409.1">
    <property type="nucleotide sequence ID" value="NZ_QWLV01000002.1"/>
</dbReference>
<dbReference type="GO" id="GO:0030288">
    <property type="term" value="C:outer membrane-bounded periplasmic space"/>
    <property type="evidence" value="ECO:0007669"/>
    <property type="project" value="TreeGrafter"/>
</dbReference>
<dbReference type="EMBL" id="QWLV01000002">
    <property type="protein sequence ID" value="RHW18219.1"/>
    <property type="molecule type" value="Genomic_DNA"/>
</dbReference>
<dbReference type="Proteomes" id="UP000266693">
    <property type="component" value="Unassembled WGS sequence"/>
</dbReference>
<organism evidence="2 3">
    <name type="scientific">Sphingomonas gilva</name>
    <dbReference type="NCBI Taxonomy" id="2305907"/>
    <lineage>
        <taxon>Bacteria</taxon>
        <taxon>Pseudomonadati</taxon>
        <taxon>Pseudomonadota</taxon>
        <taxon>Alphaproteobacteria</taxon>
        <taxon>Sphingomonadales</taxon>
        <taxon>Sphingomonadaceae</taxon>
        <taxon>Sphingomonas</taxon>
    </lineage>
</organism>
<dbReference type="SUPFAM" id="SSF53850">
    <property type="entry name" value="Periplasmic binding protein-like II"/>
    <property type="match status" value="1"/>
</dbReference>
<dbReference type="AlphaFoldDB" id="A0A396RP88"/>
<gene>
    <name evidence="2" type="ORF">D1610_06990</name>
</gene>
<dbReference type="Pfam" id="PF13531">
    <property type="entry name" value="SBP_bac_11"/>
    <property type="match status" value="1"/>
</dbReference>
<reference evidence="2 3" key="1">
    <citation type="submission" date="2018-08" db="EMBL/GenBank/DDBJ databases">
        <title>The multiple taxonomic identification of Sphingomonas gilva.</title>
        <authorList>
            <person name="Zhu D."/>
            <person name="Zheng S."/>
        </authorList>
    </citation>
    <scope>NUCLEOTIDE SEQUENCE [LARGE SCALE GENOMIC DNA]</scope>
    <source>
        <strain evidence="2 3">ZDH117</strain>
    </source>
</reference>
<evidence type="ECO:0000313" key="3">
    <source>
        <dbReference type="Proteomes" id="UP000266693"/>
    </source>
</evidence>
<dbReference type="PANTHER" id="PTHR30006">
    <property type="entry name" value="THIAMINE-BINDING PERIPLASMIC PROTEIN-RELATED"/>
    <property type="match status" value="1"/>
</dbReference>
<comment type="caution">
    <text evidence="2">The sequence shown here is derived from an EMBL/GenBank/DDBJ whole genome shotgun (WGS) entry which is preliminary data.</text>
</comment>
<protein>
    <submittedName>
        <fullName evidence="2">ABC transporter substrate-binding protein</fullName>
    </submittedName>
</protein>
<evidence type="ECO:0000256" key="1">
    <source>
        <dbReference type="ARBA" id="ARBA00022729"/>
    </source>
</evidence>
<name>A0A396RP88_9SPHN</name>
<sequence>MKIGALLVAALTILGLGALVWHLRQGGDDIAVSRGTTLTIYSTTDTGVFRPVIADFRRLHPTIAVRYEELDAAPLYRRYLDEAKRGQPRADLLLSSAMDLQAKLVNDGYAARHSSANVRALPSWARWRDEAFGFTFEPAVMVFNRDVMAGRELPLSRAELLETLRRDKTFWRNRVGTYDIERSSVGYLLASQDARQSSDYGVLVEAMADTGVQLEDNTATLLDQLEARELAMAYNLLGSYAQARADANNKLVIIYPRDYTLAVSRTAVLPKDGPNPAAAHLFLEYLLSIRGQRLLANESRLSAVREEVPGRLHQAGMAESQIGPLRPIPLGPGLLVYLDDQKRRRLLASWHGMIHSAR</sequence>
<accession>A0A396RP88</accession>
<keyword evidence="1" id="KW-0732">Signal</keyword>
<dbReference type="OrthoDB" id="8673316at2"/>
<dbReference type="PANTHER" id="PTHR30006:SF25">
    <property type="entry name" value="PHOSPHOGLYCERATE TRANSPORT REGULATORY PROTEIN PGTC"/>
    <property type="match status" value="1"/>
</dbReference>
<keyword evidence="3" id="KW-1185">Reference proteome</keyword>